<dbReference type="InterPro" id="IPR023203">
    <property type="entry name" value="TTHA0068_sf"/>
</dbReference>
<sequence length="160" mass="16832">MSRPPDSEPPLPPYAYVPGRHPHPGDGHVAGLDGRPAAAVRTHAADLFDRGYYWEAHEAWEGLWRGLKRDSPAERLYRGLIALAAAGVKAREGSAAGCGHHAGRARDLFRALAAGHAAVEHASPERLAAFAEAIAADPPERPAAPGAPPEVVFPAALPRG</sequence>
<feature type="region of interest" description="Disordered" evidence="1">
    <location>
        <begin position="1"/>
        <end position="25"/>
    </location>
</feature>
<protein>
    <submittedName>
        <fullName evidence="2">DUF309 domain-containing protein</fullName>
    </submittedName>
</protein>
<dbReference type="AlphaFoldDB" id="A0A2M9G556"/>
<evidence type="ECO:0000313" key="2">
    <source>
        <dbReference type="EMBL" id="PJK30859.1"/>
    </source>
</evidence>
<gene>
    <name evidence="2" type="ORF">CVT23_04575</name>
</gene>
<evidence type="ECO:0000256" key="1">
    <source>
        <dbReference type="SAM" id="MobiDB-lite"/>
    </source>
</evidence>
<dbReference type="EMBL" id="PHIG01000014">
    <property type="protein sequence ID" value="PJK30859.1"/>
    <property type="molecule type" value="Genomic_DNA"/>
</dbReference>
<reference evidence="2 3" key="1">
    <citation type="submission" date="2017-11" db="EMBL/GenBank/DDBJ databases">
        <title>Draft genome sequence of Rhizobiales bacterium SY3-13.</title>
        <authorList>
            <person name="Sun C."/>
        </authorList>
    </citation>
    <scope>NUCLEOTIDE SEQUENCE [LARGE SCALE GENOMIC DNA]</scope>
    <source>
        <strain evidence="2 3">SY3-13</strain>
    </source>
</reference>
<name>A0A2M9G556_9PROT</name>
<organism evidence="2 3">
    <name type="scientific">Minwuia thermotolerans</name>
    <dbReference type="NCBI Taxonomy" id="2056226"/>
    <lineage>
        <taxon>Bacteria</taxon>
        <taxon>Pseudomonadati</taxon>
        <taxon>Pseudomonadota</taxon>
        <taxon>Alphaproteobacteria</taxon>
        <taxon>Minwuiales</taxon>
        <taxon>Minwuiaceae</taxon>
        <taxon>Minwuia</taxon>
    </lineage>
</organism>
<comment type="caution">
    <text evidence="2">The sequence shown here is derived from an EMBL/GenBank/DDBJ whole genome shotgun (WGS) entry which is preliminary data.</text>
</comment>
<dbReference type="Proteomes" id="UP000229498">
    <property type="component" value="Unassembled WGS sequence"/>
</dbReference>
<evidence type="ECO:0000313" key="3">
    <source>
        <dbReference type="Proteomes" id="UP000229498"/>
    </source>
</evidence>
<dbReference type="Pfam" id="PF03745">
    <property type="entry name" value="DUF309"/>
    <property type="match status" value="1"/>
</dbReference>
<dbReference type="OrthoDB" id="9799942at2"/>
<accession>A0A2M9G556</accession>
<dbReference type="RefSeq" id="WP_109793000.1">
    <property type="nucleotide sequence ID" value="NZ_PHIG01000014.1"/>
</dbReference>
<keyword evidence="3" id="KW-1185">Reference proteome</keyword>
<proteinExistence type="predicted"/>
<dbReference type="InterPro" id="IPR005500">
    <property type="entry name" value="DUF309"/>
</dbReference>
<dbReference type="Gene3D" id="1.10.3450.10">
    <property type="entry name" value="TTHA0068-like"/>
    <property type="match status" value="1"/>
</dbReference>
<dbReference type="SUPFAM" id="SSF140663">
    <property type="entry name" value="TTHA0068-like"/>
    <property type="match status" value="1"/>
</dbReference>